<evidence type="ECO:0000256" key="5">
    <source>
        <dbReference type="SAM" id="MobiDB-lite"/>
    </source>
</evidence>
<dbReference type="EMBL" id="SMMG02000010">
    <property type="protein sequence ID" value="KAA3458563.1"/>
    <property type="molecule type" value="Genomic_DNA"/>
</dbReference>
<organism evidence="6 7">
    <name type="scientific">Gossypium australe</name>
    <dbReference type="NCBI Taxonomy" id="47621"/>
    <lineage>
        <taxon>Eukaryota</taxon>
        <taxon>Viridiplantae</taxon>
        <taxon>Streptophyta</taxon>
        <taxon>Embryophyta</taxon>
        <taxon>Tracheophyta</taxon>
        <taxon>Spermatophyta</taxon>
        <taxon>Magnoliopsida</taxon>
        <taxon>eudicotyledons</taxon>
        <taxon>Gunneridae</taxon>
        <taxon>Pentapetalae</taxon>
        <taxon>rosids</taxon>
        <taxon>malvids</taxon>
        <taxon>Malvales</taxon>
        <taxon>Malvaceae</taxon>
        <taxon>Malvoideae</taxon>
        <taxon>Gossypium</taxon>
    </lineage>
</organism>
<dbReference type="OrthoDB" id="6275927at2759"/>
<feature type="region of interest" description="Disordered" evidence="5">
    <location>
        <begin position="372"/>
        <end position="417"/>
    </location>
</feature>
<dbReference type="InterPro" id="IPR009088">
    <property type="entry name" value="TFIIA_b-brl"/>
</dbReference>
<keyword evidence="3" id="KW-0804">Transcription</keyword>
<evidence type="ECO:0000313" key="6">
    <source>
        <dbReference type="EMBL" id="KAA3458563.1"/>
    </source>
</evidence>
<dbReference type="CDD" id="cd07976">
    <property type="entry name" value="TFIIA_alpha_beta_like"/>
    <property type="match status" value="1"/>
</dbReference>
<dbReference type="Proteomes" id="UP000325315">
    <property type="component" value="Unassembled WGS sequence"/>
</dbReference>
<evidence type="ECO:0000313" key="7">
    <source>
        <dbReference type="Proteomes" id="UP000325315"/>
    </source>
</evidence>
<dbReference type="FunFam" id="2.30.18.10:FF:000005">
    <property type="entry name" value="transcription initiation factor IIA large subunit"/>
    <property type="match status" value="1"/>
</dbReference>
<evidence type="ECO:0000256" key="1">
    <source>
        <dbReference type="ARBA" id="ARBA00004123"/>
    </source>
</evidence>
<feature type="region of interest" description="Disordered" evidence="5">
    <location>
        <begin position="137"/>
        <end position="160"/>
    </location>
</feature>
<name>A0A5B6UMI5_9ROSI</name>
<feature type="compositionally biased region" description="Polar residues" evidence="5">
    <location>
        <begin position="148"/>
        <end position="160"/>
    </location>
</feature>
<keyword evidence="7" id="KW-1185">Reference proteome</keyword>
<dbReference type="Pfam" id="PF03153">
    <property type="entry name" value="TFIIA"/>
    <property type="match status" value="2"/>
</dbReference>
<keyword evidence="6" id="KW-0648">Protein biosynthesis</keyword>
<dbReference type="AlphaFoldDB" id="A0A5B6UMI5"/>
<dbReference type="SUPFAM" id="SSF47396">
    <property type="entry name" value="Transcription factor IIA (TFIIA), alpha-helical domain"/>
    <property type="match status" value="1"/>
</dbReference>
<evidence type="ECO:0000256" key="3">
    <source>
        <dbReference type="ARBA" id="ARBA00023163"/>
    </source>
</evidence>
<dbReference type="GO" id="GO:0005672">
    <property type="term" value="C:transcription factor TFIIA complex"/>
    <property type="evidence" value="ECO:0007669"/>
    <property type="project" value="InterPro"/>
</dbReference>
<protein>
    <submittedName>
        <fullName evidence="6">Transcription initiation factor IIA large subunit</fullName>
    </submittedName>
</protein>
<keyword evidence="4" id="KW-0539">Nucleus</keyword>
<comment type="subcellular location">
    <subcellularLocation>
        <location evidence="1">Nucleus</location>
    </subcellularLocation>
</comment>
<gene>
    <name evidence="6" type="primary">gtf2a1</name>
    <name evidence="6" type="ORF">EPI10_013167</name>
</gene>
<comment type="similarity">
    <text evidence="2">Belongs to the TFIIA subunit 1 family.</text>
</comment>
<proteinExistence type="inferred from homology"/>
<sequence length="548" mass="60518">MASTTTSSVYINVIEDVINKVREEFINNGGPGEAVLNELQGIWEAKMMQAGVILAPIERSSQKQPTPGSAITPVHDLNVPYEGTEEYETPTADMLFPPTPLQTPVPTPLPGSADGSMYNIPTGGSDYPTPVNDNGSNADIKGGRPSPYMQSPSPWSNQRTPLSVDVNVAYVEGREEVDRGTSNQPLTQVITVLSGITMHRDCLFFLGLGELLGRIKRISNPNGLNCLGYVSFNNPCSHLNELRKREDFAQYQNGGYIPQKDGAGDATSEVAKSEGLTYADQSHPGNSDSGQYWSYGGLMFIDFDLTQNGSRGGNFLDRRHSTTTAKSKILAELSRSSSKIPQLDGPIPDPYEDMLSTPNIYNYQGVVNEDYNVVNTPAPNDLQASTPAPAPQNDMVDDDDDEPLNEDDDDEDDLDDVDQGEELNTQHLVLAQFDKVTRTKSRWKCTLKDGIMHINNKDILFNKVCMQQANLISDFVREKCSRHRIAAVALKEQVKGCYSVFHLGSMVVVLYIKEESIFGLRMDDYLRQLLAVLKTSAMEYVISFILYT</sequence>
<dbReference type="GO" id="GO:0003743">
    <property type="term" value="F:translation initiation factor activity"/>
    <property type="evidence" value="ECO:0007669"/>
    <property type="project" value="UniProtKB-KW"/>
</dbReference>
<keyword evidence="6" id="KW-0396">Initiation factor</keyword>
<evidence type="ECO:0000256" key="4">
    <source>
        <dbReference type="ARBA" id="ARBA00023242"/>
    </source>
</evidence>
<dbReference type="SMART" id="SM01371">
    <property type="entry name" value="TFIIA"/>
    <property type="match status" value="1"/>
</dbReference>
<dbReference type="PANTHER" id="PTHR12694">
    <property type="entry name" value="TRANSCRIPTION INITIATION FACTOR IIA SUBUNIT 1"/>
    <property type="match status" value="1"/>
</dbReference>
<dbReference type="PANTHER" id="PTHR12694:SF8">
    <property type="entry name" value="TRANSCRIPTION INITIATION FACTOR IIA SUBUNIT 1"/>
    <property type="match status" value="1"/>
</dbReference>
<dbReference type="FunFam" id="1.10.287.100:FF:000001">
    <property type="entry name" value="Transcription initiation factor IIA subunit"/>
    <property type="match status" value="1"/>
</dbReference>
<accession>A0A5B6UMI5</accession>
<dbReference type="InterPro" id="IPR004855">
    <property type="entry name" value="TFIIA_asu/bsu"/>
</dbReference>
<dbReference type="GO" id="GO:0006367">
    <property type="term" value="P:transcription initiation at RNA polymerase II promoter"/>
    <property type="evidence" value="ECO:0007669"/>
    <property type="project" value="InterPro"/>
</dbReference>
<dbReference type="Gene3D" id="1.10.287.100">
    <property type="match status" value="1"/>
</dbReference>
<evidence type="ECO:0000256" key="2">
    <source>
        <dbReference type="ARBA" id="ARBA00010059"/>
    </source>
</evidence>
<feature type="compositionally biased region" description="Acidic residues" evidence="5">
    <location>
        <begin position="395"/>
        <end position="417"/>
    </location>
</feature>
<feature type="compositionally biased region" description="Polar residues" evidence="5">
    <location>
        <begin position="373"/>
        <end position="386"/>
    </location>
</feature>
<dbReference type="SUPFAM" id="SSF50784">
    <property type="entry name" value="Transcription factor IIA (TFIIA), beta-barrel domain"/>
    <property type="match status" value="1"/>
</dbReference>
<reference evidence="7" key="1">
    <citation type="journal article" date="2019" name="Plant Biotechnol. J.">
        <title>Genome sequencing of the Australian wild diploid species Gossypium australe highlights disease resistance and delayed gland morphogenesis.</title>
        <authorList>
            <person name="Cai Y."/>
            <person name="Cai X."/>
            <person name="Wang Q."/>
            <person name="Wang P."/>
            <person name="Zhang Y."/>
            <person name="Cai C."/>
            <person name="Xu Y."/>
            <person name="Wang K."/>
            <person name="Zhou Z."/>
            <person name="Wang C."/>
            <person name="Geng S."/>
            <person name="Li B."/>
            <person name="Dong Q."/>
            <person name="Hou Y."/>
            <person name="Wang H."/>
            <person name="Ai P."/>
            <person name="Liu Z."/>
            <person name="Yi F."/>
            <person name="Sun M."/>
            <person name="An G."/>
            <person name="Cheng J."/>
            <person name="Zhang Y."/>
            <person name="Shi Q."/>
            <person name="Xie Y."/>
            <person name="Shi X."/>
            <person name="Chang Y."/>
            <person name="Huang F."/>
            <person name="Chen Y."/>
            <person name="Hong S."/>
            <person name="Mi L."/>
            <person name="Sun Q."/>
            <person name="Zhang L."/>
            <person name="Zhou B."/>
            <person name="Peng R."/>
            <person name="Zhang X."/>
            <person name="Liu F."/>
        </authorList>
    </citation>
    <scope>NUCLEOTIDE SEQUENCE [LARGE SCALE GENOMIC DNA]</scope>
    <source>
        <strain evidence="7">cv. PA1801</strain>
    </source>
</reference>
<dbReference type="Gene3D" id="2.30.18.10">
    <property type="entry name" value="Transcription factor IIA (TFIIA), beta-barrel domain"/>
    <property type="match status" value="1"/>
</dbReference>
<comment type="caution">
    <text evidence="6">The sequence shown here is derived from an EMBL/GenBank/DDBJ whole genome shotgun (WGS) entry which is preliminary data.</text>
</comment>